<gene>
    <name evidence="2" type="ORF">DERYTH_LOCUS22362</name>
</gene>
<reference evidence="2" key="1">
    <citation type="submission" date="2021-06" db="EMBL/GenBank/DDBJ databases">
        <authorList>
            <person name="Kallberg Y."/>
            <person name="Tangrot J."/>
            <person name="Rosling A."/>
        </authorList>
    </citation>
    <scope>NUCLEOTIDE SEQUENCE</scope>
    <source>
        <strain evidence="2">MA453B</strain>
    </source>
</reference>
<name>A0A9N9P700_9GLOM</name>
<accession>A0A9N9P700</accession>
<dbReference type="OrthoDB" id="2398273at2759"/>
<dbReference type="AlphaFoldDB" id="A0A9N9P700"/>
<feature type="non-terminal residue" evidence="2">
    <location>
        <position position="156"/>
    </location>
</feature>
<feature type="region of interest" description="Disordered" evidence="1">
    <location>
        <begin position="1"/>
        <end position="58"/>
    </location>
</feature>
<evidence type="ECO:0000313" key="3">
    <source>
        <dbReference type="Proteomes" id="UP000789405"/>
    </source>
</evidence>
<feature type="compositionally biased region" description="Polar residues" evidence="1">
    <location>
        <begin position="33"/>
        <end position="52"/>
    </location>
</feature>
<feature type="compositionally biased region" description="Basic and acidic residues" evidence="1">
    <location>
        <begin position="10"/>
        <end position="23"/>
    </location>
</feature>
<comment type="caution">
    <text evidence="2">The sequence shown here is derived from an EMBL/GenBank/DDBJ whole genome shotgun (WGS) entry which is preliminary data.</text>
</comment>
<organism evidence="2 3">
    <name type="scientific">Dentiscutata erythropus</name>
    <dbReference type="NCBI Taxonomy" id="1348616"/>
    <lineage>
        <taxon>Eukaryota</taxon>
        <taxon>Fungi</taxon>
        <taxon>Fungi incertae sedis</taxon>
        <taxon>Mucoromycota</taxon>
        <taxon>Glomeromycotina</taxon>
        <taxon>Glomeromycetes</taxon>
        <taxon>Diversisporales</taxon>
        <taxon>Gigasporaceae</taxon>
        <taxon>Dentiscutata</taxon>
    </lineage>
</organism>
<dbReference type="EMBL" id="CAJVPY010030852">
    <property type="protein sequence ID" value="CAG8795869.1"/>
    <property type="molecule type" value="Genomic_DNA"/>
</dbReference>
<keyword evidence="3" id="KW-1185">Reference proteome</keyword>
<dbReference type="Proteomes" id="UP000789405">
    <property type="component" value="Unassembled WGS sequence"/>
</dbReference>
<evidence type="ECO:0000313" key="2">
    <source>
        <dbReference type="EMBL" id="CAG8795869.1"/>
    </source>
</evidence>
<evidence type="ECO:0000256" key="1">
    <source>
        <dbReference type="SAM" id="MobiDB-lite"/>
    </source>
</evidence>
<feature type="non-terminal residue" evidence="2">
    <location>
        <position position="1"/>
    </location>
</feature>
<protein>
    <submittedName>
        <fullName evidence="2">1713_t:CDS:1</fullName>
    </submittedName>
</protein>
<sequence length="156" mass="18159">ISVAQDGSEDERIFDYDRVENPKNQHKHGNYIFENSETNNSRSHENLNTNSDKSVRNNKDCLNLDNFDDESVYNLTQDNEHVYNLTQDNESIYDLTQDGESLYDLSQDGESSYNLSQDNKNVYEPTQDSDLIQGVSLAMDKNYENEEVDLFYENEM</sequence>
<proteinExistence type="predicted"/>